<dbReference type="InterPro" id="IPR027417">
    <property type="entry name" value="P-loop_NTPase"/>
</dbReference>
<evidence type="ECO:0000313" key="1">
    <source>
        <dbReference type="EMBL" id="CAD5114084.1"/>
    </source>
</evidence>
<dbReference type="Proteomes" id="UP000549394">
    <property type="component" value="Unassembled WGS sequence"/>
</dbReference>
<dbReference type="Gene3D" id="3.40.50.300">
    <property type="entry name" value="P-loop containing nucleotide triphosphate hydrolases"/>
    <property type="match status" value="1"/>
</dbReference>
<dbReference type="InterPro" id="IPR052394">
    <property type="entry name" value="LRR-containing"/>
</dbReference>
<keyword evidence="2" id="KW-1185">Reference proteome</keyword>
<dbReference type="Gene3D" id="3.80.10.10">
    <property type="entry name" value="Ribonuclease Inhibitor"/>
    <property type="match status" value="3"/>
</dbReference>
<dbReference type="SUPFAM" id="SSF52047">
    <property type="entry name" value="RNI-like"/>
    <property type="match status" value="3"/>
</dbReference>
<dbReference type="EMBL" id="CAJFCJ010000005">
    <property type="protein sequence ID" value="CAD5114084.1"/>
    <property type="molecule type" value="Genomic_DNA"/>
</dbReference>
<dbReference type="PROSITE" id="PS51450">
    <property type="entry name" value="LRR"/>
    <property type="match status" value="2"/>
</dbReference>
<accession>A0A7I8VD06</accession>
<dbReference type="PANTHER" id="PTHR24114">
    <property type="entry name" value="LEUCINE RICH REPEAT FAMILY PROTEIN"/>
    <property type="match status" value="1"/>
</dbReference>
<dbReference type="SMART" id="SM00368">
    <property type="entry name" value="LRR_RI"/>
    <property type="match status" value="5"/>
</dbReference>
<proteinExistence type="predicted"/>
<reference evidence="1 2" key="1">
    <citation type="submission" date="2020-08" db="EMBL/GenBank/DDBJ databases">
        <authorList>
            <person name="Hejnol A."/>
        </authorList>
    </citation>
    <scope>NUCLEOTIDE SEQUENCE [LARGE SCALE GENOMIC DNA]</scope>
</reference>
<gene>
    <name evidence="1" type="ORF">DGYR_LOCUS2973</name>
</gene>
<sequence>MIEIFSRVCEIKDRTIKKKYTDKSDIVLELYSEDEKKKINFSSGNDMVSDKWNKSLDKVIVVTGTLGSGKTYVLKEISNFYESQKHQKVITLWLDCKKISTNEPIEVSILKQNFDNDRDVTINDIQSLLTKPTEEGKVILFADDYGFHADENLEKIFSLHNRPYFLIASTPDWNIIKPKSYSLFTITGMKPIEKNVTYGITELSIRDKTSQASDMTLKTSYLHIKNKENKASIGTLANYTLKGAISNYTSLNDIDNVFQIYSAAEDEVKRKFETNAYNKFSTELEEIAFNTIWKTKVKNYYSDYSKTICEKGGSTKDLLLRSGFLEYFIAKHFVRYYAIYKRLPDEQNSNHPDWERWMRRRKTIFQFLKYMDSEMYIKICLQNLEIFQTSENITAEDIPEGEGHQFIYSYKKLDSLELEIILKILKKVREIIFHSVDFSLGDLAKINRNNDFQDLSLLKISSGQVFAKDIILVINSFNNLHTFYMENMKIDGNFGNDLKNTNLKSLSLVKCFINLKSADFFSNALLKLKLKELNLSKNKLDVEDMKNLSYQLAQLPTPCSFRLILQSCSIDINSIEPLLKTHILTSLESLDLSNNPIKDGGLHLLLKKIPISKAQLQQLVLQNCQFTNISRPTLKDFLKFCPKHLDITNNNISEDVRQIIWEKKKNDNNLDILLDFHKFDDYLLDFENTNGNRLFNIKNRVLSVVKLDKLNKCNVDWTIVKNLNFSNTELRTEKVERMTFLSKLDPEVINLSLNANLKLEDIEMIGKMKNLKKLDIAINNFDNESMTKFLSELQHVNCLKELFIFDTGITRSIFLVLLDCLTNLSHLKVLNSPDDGKHSSKSEFKDIILSESINEISFNKSTLKRVEALIENEIKSRVLYLSNQTSSFRYRASYIEFLADLSITFDQLYINNIVIDMKTADSLCKLKFHTSSCKLELSKVRFKMYNYKISFLVKLIENMGKLTTFRLIETDIPKIFMDGIFEVWKDKSYSSLQDLCILEKKDKQSSIEYISNVIEQSSKLQCIRLSSVVVDTNILTALSRKLRLRQIIFRNCFFQKDIETNIWNSIFENNIFLHSFDIGTSLMNKEQCLSILQSLNKYTHSLNVIGFRAMLKSRECENAFWEVVRKNEQLKMIDTAKNDLKNLDFKSKSIEKLILRQIKQKSEILNIKEFCSNFEKLSNLTMLSFSENGKIKDEEWLSIFETITKKCLSLKELFLYENKLRDSVAKSLVEKLQRLKKLKLLSIGNNELSNVTVQKMLQINSLTKLELIEVGLTQISGEHIERALSNLKYLNINKNNINNDSASQLLKFLRKSTNLTTLSMDNSKLTNELVIDIVQFLEYSKKLKSFSIKSNNINRSEGRKILENVVKHCSDLEYLGLDYCDIDMCLISKINEERPCLRYLNLTYIESTLNYNNEGNLQIYNTMQTKEGFKEDYCWV</sequence>
<evidence type="ECO:0000313" key="2">
    <source>
        <dbReference type="Proteomes" id="UP000549394"/>
    </source>
</evidence>
<protein>
    <submittedName>
        <fullName evidence="1">DgyrCDS3232</fullName>
    </submittedName>
</protein>
<comment type="caution">
    <text evidence="1">The sequence shown here is derived from an EMBL/GenBank/DDBJ whole genome shotgun (WGS) entry which is preliminary data.</text>
</comment>
<dbReference type="InterPro" id="IPR001611">
    <property type="entry name" value="Leu-rich_rpt"/>
</dbReference>
<dbReference type="InterPro" id="IPR032675">
    <property type="entry name" value="LRR_dom_sf"/>
</dbReference>
<dbReference type="PANTHER" id="PTHR24114:SF2">
    <property type="entry name" value="F-BOX DOMAIN-CONTAINING PROTEIN-RELATED"/>
    <property type="match status" value="1"/>
</dbReference>
<dbReference type="SUPFAM" id="SSF52540">
    <property type="entry name" value="P-loop containing nucleoside triphosphate hydrolases"/>
    <property type="match status" value="1"/>
</dbReference>
<name>A0A7I8VD06_9ANNE</name>
<organism evidence="1 2">
    <name type="scientific">Dimorphilus gyrociliatus</name>
    <dbReference type="NCBI Taxonomy" id="2664684"/>
    <lineage>
        <taxon>Eukaryota</taxon>
        <taxon>Metazoa</taxon>
        <taxon>Spiralia</taxon>
        <taxon>Lophotrochozoa</taxon>
        <taxon>Annelida</taxon>
        <taxon>Polychaeta</taxon>
        <taxon>Polychaeta incertae sedis</taxon>
        <taxon>Dinophilidae</taxon>
        <taxon>Dimorphilus</taxon>
    </lineage>
</organism>